<sequence>MRSGAGWPARVEKGIRKEALLAPGDGVVVAVSGGPDSVGLLHLLFGLSARYEWRLIVAHVNHGFRAEESEREAELVARHAARLGLALHTVRLDMPSVLAAGGENPQAAARERRYAFLLDVARRTGARRIATAHHADDQAETVLMRILRGTGLSGLAGIPLRRTISDGVELIRPLLRIYKSEIEAYCEAEGLEYCTDSSNLQAKYTRNQVRLELMPYLKRYNDKLPEALVRLAETAGSEDSFLEEQTRLLYEANIGRRDGAYVWSARWFAGVHIALQRRLIKLILSYLAADRNSMDFLHIESVRLAILSEEPVNFRREVVQDIMLAREYDRIAVHTMVLPPRAYVHELGEGLQSFTIPETGVRIELQRLEGEDPVAGEAATYTAIFDAEELFLPLIVRSRLPGDRMQPLGLNGTKKVKDMFIDAKVPPSLRERIPLITDARGNIIWVPGVRTSAMGAVTASTRSRLRLRLVMPN</sequence>
<keyword evidence="3 8" id="KW-0436">Ligase</keyword>
<protein>
    <recommendedName>
        <fullName evidence="8">tRNA(Ile)-lysidine synthase</fullName>
        <ecNumber evidence="8">6.3.4.19</ecNumber>
    </recommendedName>
    <alternativeName>
        <fullName evidence="8">tRNA(Ile)-2-lysyl-cytidine synthase</fullName>
    </alternativeName>
    <alternativeName>
        <fullName evidence="8">tRNA(Ile)-lysidine synthetase</fullName>
    </alternativeName>
</protein>
<keyword evidence="2 8" id="KW-0963">Cytoplasm</keyword>
<gene>
    <name evidence="8" type="primary">tilS</name>
    <name evidence="10" type="ordered locus">KNP414_07579</name>
</gene>
<evidence type="ECO:0000256" key="6">
    <source>
        <dbReference type="ARBA" id="ARBA00022840"/>
    </source>
</evidence>
<dbReference type="PANTHER" id="PTHR43033:SF1">
    <property type="entry name" value="TRNA(ILE)-LYSIDINE SYNTHASE-RELATED"/>
    <property type="match status" value="1"/>
</dbReference>
<evidence type="ECO:0000313" key="10">
    <source>
        <dbReference type="EMBL" id="AEI46070.1"/>
    </source>
</evidence>
<evidence type="ECO:0000256" key="5">
    <source>
        <dbReference type="ARBA" id="ARBA00022741"/>
    </source>
</evidence>
<reference evidence="11" key="1">
    <citation type="submission" date="2011-06" db="EMBL/GenBank/DDBJ databases">
        <title>Complete genome sequence of Paenibacillus mucilaginosus KNP414.</title>
        <authorList>
            <person name="Wang J."/>
            <person name="Hu S."/>
            <person name="Hu X."/>
            <person name="Zhang B."/>
            <person name="Dong D."/>
            <person name="Zhang S."/>
            <person name="Zhao K."/>
            <person name="Wu D."/>
        </authorList>
    </citation>
    <scope>NUCLEOTIDE SEQUENCE [LARGE SCALE GENOMIC DNA]</scope>
    <source>
        <strain evidence="11">KNP414</strain>
    </source>
</reference>
<dbReference type="NCBIfam" id="TIGR02432">
    <property type="entry name" value="lysidine_TilS_N"/>
    <property type="match status" value="1"/>
</dbReference>
<dbReference type="EMBL" id="CP002869">
    <property type="protein sequence ID" value="AEI46070.1"/>
    <property type="molecule type" value="Genomic_DNA"/>
</dbReference>
<dbReference type="AlphaFoldDB" id="F8FA97"/>
<keyword evidence="5 8" id="KW-0547">Nucleotide-binding</keyword>
<dbReference type="PANTHER" id="PTHR43033">
    <property type="entry name" value="TRNA(ILE)-LYSIDINE SYNTHASE-RELATED"/>
    <property type="match status" value="1"/>
</dbReference>
<accession>F8FA97</accession>
<dbReference type="CDD" id="cd01992">
    <property type="entry name" value="TilS_N"/>
    <property type="match status" value="1"/>
</dbReference>
<dbReference type="Gene3D" id="3.30.465.60">
    <property type="match status" value="1"/>
</dbReference>
<dbReference type="KEGG" id="pms:KNP414_07579"/>
<dbReference type="InterPro" id="IPR012094">
    <property type="entry name" value="tRNA_Ile_lys_synt"/>
</dbReference>
<dbReference type="InterPro" id="IPR012796">
    <property type="entry name" value="Lysidine-tRNA-synth_C"/>
</dbReference>
<dbReference type="Gene3D" id="3.40.50.620">
    <property type="entry name" value="HUPs"/>
    <property type="match status" value="1"/>
</dbReference>
<dbReference type="GO" id="GO:0006400">
    <property type="term" value="P:tRNA modification"/>
    <property type="evidence" value="ECO:0007669"/>
    <property type="project" value="UniProtKB-UniRule"/>
</dbReference>
<dbReference type="HOGENOM" id="CLU_018869_0_1_9"/>
<comment type="domain">
    <text evidence="8">The N-terminal region contains the highly conserved SGGXDS motif, predicted to be a P-loop motif involved in ATP binding.</text>
</comment>
<dbReference type="InterPro" id="IPR011063">
    <property type="entry name" value="TilS/TtcA_N"/>
</dbReference>
<dbReference type="GO" id="GO:0032267">
    <property type="term" value="F:tRNA(Ile)-lysidine synthase activity"/>
    <property type="evidence" value="ECO:0007669"/>
    <property type="project" value="UniProtKB-EC"/>
</dbReference>
<dbReference type="EC" id="6.3.4.19" evidence="8"/>
<dbReference type="InterPro" id="IPR012795">
    <property type="entry name" value="tRNA_Ile_lys_synt_N"/>
</dbReference>
<dbReference type="PATRIC" id="fig|1036673.3.peg.7070"/>
<comment type="function">
    <text evidence="8">Ligates lysine onto the cytidine present at position 34 of the AUA codon-specific tRNA(Ile) that contains the anticodon CAU, in an ATP-dependent manner. Cytidine is converted to lysidine, thus changing the amino acid specificity of the tRNA from methionine to isoleucine.</text>
</comment>
<keyword evidence="4 8" id="KW-0819">tRNA processing</keyword>
<dbReference type="SUPFAM" id="SSF82829">
    <property type="entry name" value="MesJ substrate recognition domain-like"/>
    <property type="match status" value="1"/>
</dbReference>
<dbReference type="InterPro" id="IPR014729">
    <property type="entry name" value="Rossmann-like_a/b/a_fold"/>
</dbReference>
<evidence type="ECO:0000259" key="9">
    <source>
        <dbReference type="SMART" id="SM00977"/>
    </source>
</evidence>
<evidence type="ECO:0000256" key="1">
    <source>
        <dbReference type="ARBA" id="ARBA00004496"/>
    </source>
</evidence>
<dbReference type="GO" id="GO:0005737">
    <property type="term" value="C:cytoplasm"/>
    <property type="evidence" value="ECO:0007669"/>
    <property type="project" value="UniProtKB-SubCell"/>
</dbReference>
<feature type="domain" description="Lysidine-tRNA(Ile) synthetase C-terminal" evidence="9">
    <location>
        <begin position="394"/>
        <end position="467"/>
    </location>
</feature>
<comment type="similarity">
    <text evidence="8">Belongs to the tRNA(Ile)-lysidine synthase family.</text>
</comment>
<keyword evidence="6 8" id="KW-0067">ATP-binding</keyword>
<organism evidence="10 11">
    <name type="scientific">Paenibacillus mucilaginosus (strain KNP414)</name>
    <dbReference type="NCBI Taxonomy" id="1036673"/>
    <lineage>
        <taxon>Bacteria</taxon>
        <taxon>Bacillati</taxon>
        <taxon>Bacillota</taxon>
        <taxon>Bacilli</taxon>
        <taxon>Bacillales</taxon>
        <taxon>Paenibacillaceae</taxon>
        <taxon>Paenibacillus</taxon>
    </lineage>
</organism>
<proteinExistence type="inferred from homology"/>
<name>F8FA97_PAEMK</name>
<evidence type="ECO:0000256" key="7">
    <source>
        <dbReference type="ARBA" id="ARBA00048539"/>
    </source>
</evidence>
<evidence type="ECO:0000313" key="11">
    <source>
        <dbReference type="Proteomes" id="UP000006620"/>
    </source>
</evidence>
<dbReference type="SMART" id="SM00977">
    <property type="entry name" value="TilS_C"/>
    <property type="match status" value="1"/>
</dbReference>
<dbReference type="NCBIfam" id="TIGR02433">
    <property type="entry name" value="lysidine_TilS_C"/>
    <property type="match status" value="1"/>
</dbReference>
<evidence type="ECO:0000256" key="3">
    <source>
        <dbReference type="ARBA" id="ARBA00022598"/>
    </source>
</evidence>
<dbReference type="Pfam" id="PF01171">
    <property type="entry name" value="ATP_bind_3"/>
    <property type="match status" value="1"/>
</dbReference>
<comment type="subcellular location">
    <subcellularLocation>
        <location evidence="1 8">Cytoplasm</location>
    </subcellularLocation>
</comment>
<dbReference type="Pfam" id="PF11734">
    <property type="entry name" value="TilS_C"/>
    <property type="match status" value="1"/>
</dbReference>
<dbReference type="GO" id="GO:0005524">
    <property type="term" value="F:ATP binding"/>
    <property type="evidence" value="ECO:0007669"/>
    <property type="project" value="UniProtKB-UniRule"/>
</dbReference>
<dbReference type="SUPFAM" id="SSF56037">
    <property type="entry name" value="PheT/TilS domain"/>
    <property type="match status" value="1"/>
</dbReference>
<comment type="catalytic activity">
    <reaction evidence="7 8">
        <text>cytidine(34) in tRNA(Ile2) + L-lysine + ATP = lysidine(34) in tRNA(Ile2) + AMP + diphosphate + H(+)</text>
        <dbReference type="Rhea" id="RHEA:43744"/>
        <dbReference type="Rhea" id="RHEA-COMP:10625"/>
        <dbReference type="Rhea" id="RHEA-COMP:10670"/>
        <dbReference type="ChEBI" id="CHEBI:15378"/>
        <dbReference type="ChEBI" id="CHEBI:30616"/>
        <dbReference type="ChEBI" id="CHEBI:32551"/>
        <dbReference type="ChEBI" id="CHEBI:33019"/>
        <dbReference type="ChEBI" id="CHEBI:82748"/>
        <dbReference type="ChEBI" id="CHEBI:83665"/>
        <dbReference type="ChEBI" id="CHEBI:456215"/>
        <dbReference type="EC" id="6.3.4.19"/>
    </reaction>
</comment>
<dbReference type="Proteomes" id="UP000006620">
    <property type="component" value="Chromosome"/>
</dbReference>
<reference evidence="10 11" key="2">
    <citation type="journal article" date="2013" name="Genome Announc.">
        <title>Genome Sequence of Growth-Improving Paenibacillus mucilaginosus Strain KNP414.</title>
        <authorList>
            <person name="Lu J.J."/>
            <person name="Wang J.F."/>
            <person name="Hu X.F."/>
        </authorList>
    </citation>
    <scope>NUCLEOTIDE SEQUENCE [LARGE SCALE GENOMIC DNA]</scope>
    <source>
        <strain evidence="10 11">KNP414</strain>
    </source>
</reference>
<dbReference type="RefSeq" id="WP_013921217.1">
    <property type="nucleotide sequence ID" value="NC_015690.1"/>
</dbReference>
<dbReference type="HAMAP" id="MF_01161">
    <property type="entry name" value="tRNA_Ile_lys_synt"/>
    <property type="match status" value="1"/>
</dbReference>
<feature type="binding site" evidence="8">
    <location>
        <begin position="32"/>
        <end position="37"/>
    </location>
    <ligand>
        <name>ATP</name>
        <dbReference type="ChEBI" id="CHEBI:30616"/>
    </ligand>
</feature>
<evidence type="ECO:0000256" key="4">
    <source>
        <dbReference type="ARBA" id="ARBA00022694"/>
    </source>
</evidence>
<evidence type="ECO:0000256" key="8">
    <source>
        <dbReference type="HAMAP-Rule" id="MF_01161"/>
    </source>
</evidence>
<evidence type="ECO:0000256" key="2">
    <source>
        <dbReference type="ARBA" id="ARBA00022490"/>
    </source>
</evidence>
<dbReference type="SUPFAM" id="SSF52402">
    <property type="entry name" value="Adenine nucleotide alpha hydrolases-like"/>
    <property type="match status" value="1"/>
</dbReference>